<comment type="caution">
    <text evidence="5">The sequence shown here is derived from an EMBL/GenBank/DDBJ whole genome shotgun (WGS) entry which is preliminary data.</text>
</comment>
<keyword evidence="6" id="KW-1185">Reference proteome</keyword>
<reference evidence="5" key="1">
    <citation type="journal article" date="2020" name="bioRxiv">
        <title>Chromosome-level reference genome of the European wasp spider Argiope bruennichi: a resource for studies on range expansion and evolutionary adaptation.</title>
        <authorList>
            <person name="Sheffer M.M."/>
            <person name="Hoppe A."/>
            <person name="Krehenwinkel H."/>
            <person name="Uhl G."/>
            <person name="Kuss A.W."/>
            <person name="Jensen L."/>
            <person name="Jensen C."/>
            <person name="Gillespie R.G."/>
            <person name="Hoff K.J."/>
            <person name="Prost S."/>
        </authorList>
    </citation>
    <scope>NUCLEOTIDE SEQUENCE</scope>
</reference>
<sequence length="300" mass="33768">MFCKTVPCSLLQRCLQEVHLMHMKRLFKGNPSTCIASLESCEKLPEMAGVPPRKQIILKKVECLHSGRKKIKIYPPPSLMSSQSVVLPGPERIRASGVTDNPEKFLEFPDEKTRTICDTVVTGLPKSFSGECLGIRSPLQTGEYKWTSYSELSIKINFKVAERKDYIGSGLLDLGVPHSHEAMIGICTKTRPEFVLVMLACSRYSFVLVPLYHCFGTENMAYIADQVKMEVMFCETPEFAASILKNKELYPHLKQLILFDGSEDEIAVLNSSDLKVMSLKDLEIRGKLNLQKPKVSDMEN</sequence>
<dbReference type="SUPFAM" id="SSF56801">
    <property type="entry name" value="Acetyl-CoA synthetase-like"/>
    <property type="match status" value="1"/>
</dbReference>
<dbReference type="InterPro" id="IPR042099">
    <property type="entry name" value="ANL_N_sf"/>
</dbReference>
<name>A0A8T0E015_ARGBR</name>
<keyword evidence="2" id="KW-0443">Lipid metabolism</keyword>
<dbReference type="AlphaFoldDB" id="A0A8T0E015"/>
<evidence type="ECO:0000256" key="3">
    <source>
        <dbReference type="ARBA" id="ARBA00026121"/>
    </source>
</evidence>
<accession>A0A8T0E015</accession>
<evidence type="ECO:0000259" key="4">
    <source>
        <dbReference type="Pfam" id="PF00501"/>
    </source>
</evidence>
<protein>
    <recommendedName>
        <fullName evidence="3">long-chain-fatty-acid--CoA ligase</fullName>
        <ecNumber evidence="3">6.2.1.3</ecNumber>
    </recommendedName>
</protein>
<dbReference type="GO" id="GO:0005783">
    <property type="term" value="C:endoplasmic reticulum"/>
    <property type="evidence" value="ECO:0007669"/>
    <property type="project" value="TreeGrafter"/>
</dbReference>
<feature type="domain" description="AMP-dependent synthetase/ligase" evidence="4">
    <location>
        <begin position="143"/>
        <end position="265"/>
    </location>
</feature>
<reference evidence="5" key="2">
    <citation type="submission" date="2020-06" db="EMBL/GenBank/DDBJ databases">
        <authorList>
            <person name="Sheffer M."/>
        </authorList>
    </citation>
    <scope>NUCLEOTIDE SEQUENCE</scope>
</reference>
<organism evidence="5 6">
    <name type="scientific">Argiope bruennichi</name>
    <name type="common">Wasp spider</name>
    <name type="synonym">Aranea bruennichi</name>
    <dbReference type="NCBI Taxonomy" id="94029"/>
    <lineage>
        <taxon>Eukaryota</taxon>
        <taxon>Metazoa</taxon>
        <taxon>Ecdysozoa</taxon>
        <taxon>Arthropoda</taxon>
        <taxon>Chelicerata</taxon>
        <taxon>Arachnida</taxon>
        <taxon>Araneae</taxon>
        <taxon>Araneomorphae</taxon>
        <taxon>Entelegynae</taxon>
        <taxon>Araneoidea</taxon>
        <taxon>Araneidae</taxon>
        <taxon>Argiope</taxon>
    </lineage>
</organism>
<dbReference type="PANTHER" id="PTHR43272">
    <property type="entry name" value="LONG-CHAIN-FATTY-ACID--COA LIGASE"/>
    <property type="match status" value="1"/>
</dbReference>
<dbReference type="Pfam" id="PF00501">
    <property type="entry name" value="AMP-binding"/>
    <property type="match status" value="1"/>
</dbReference>
<dbReference type="InterPro" id="IPR000873">
    <property type="entry name" value="AMP-dep_synth/lig_dom"/>
</dbReference>
<dbReference type="GO" id="GO:0004467">
    <property type="term" value="F:long-chain fatty acid-CoA ligase activity"/>
    <property type="evidence" value="ECO:0007669"/>
    <property type="project" value="UniProtKB-EC"/>
</dbReference>
<dbReference type="PANTHER" id="PTHR43272:SF89">
    <property type="entry name" value="LONG-CHAIN-FATTY-ACID--COA LIGASE"/>
    <property type="match status" value="1"/>
</dbReference>
<keyword evidence="1 5" id="KW-0436">Ligase</keyword>
<dbReference type="EC" id="6.2.1.3" evidence="3"/>
<evidence type="ECO:0000256" key="2">
    <source>
        <dbReference type="ARBA" id="ARBA00022832"/>
    </source>
</evidence>
<gene>
    <name evidence="5" type="ORF">HNY73_022191</name>
</gene>
<evidence type="ECO:0000313" key="6">
    <source>
        <dbReference type="Proteomes" id="UP000807504"/>
    </source>
</evidence>
<dbReference type="Proteomes" id="UP000807504">
    <property type="component" value="Unassembled WGS sequence"/>
</dbReference>
<dbReference type="GO" id="GO:0016020">
    <property type="term" value="C:membrane"/>
    <property type="evidence" value="ECO:0007669"/>
    <property type="project" value="TreeGrafter"/>
</dbReference>
<dbReference type="Gene3D" id="3.40.50.12780">
    <property type="entry name" value="N-terminal domain of ligase-like"/>
    <property type="match status" value="1"/>
</dbReference>
<evidence type="ECO:0000313" key="5">
    <source>
        <dbReference type="EMBL" id="KAF8764072.1"/>
    </source>
</evidence>
<keyword evidence="2" id="KW-0276">Fatty acid metabolism</keyword>
<evidence type="ECO:0000256" key="1">
    <source>
        <dbReference type="ARBA" id="ARBA00022598"/>
    </source>
</evidence>
<dbReference type="EMBL" id="JABXBU010002231">
    <property type="protein sequence ID" value="KAF8764072.1"/>
    <property type="molecule type" value="Genomic_DNA"/>
</dbReference>
<proteinExistence type="predicted"/>